<protein>
    <submittedName>
        <fullName evidence="2">Glycosyl transferase family 2</fullName>
    </submittedName>
</protein>
<dbReference type="CDD" id="cd00761">
    <property type="entry name" value="Glyco_tranf_GTA_type"/>
    <property type="match status" value="1"/>
</dbReference>
<evidence type="ECO:0000313" key="2">
    <source>
        <dbReference type="EMBL" id="PSR56656.1"/>
    </source>
</evidence>
<keyword evidence="2" id="KW-0808">Transferase</keyword>
<comment type="caution">
    <text evidence="2">The sequence shown here is derived from an EMBL/GenBank/DDBJ whole genome shotgun (WGS) entry which is preliminary data.</text>
</comment>
<sequence>MTGSTYFFPEVTLLITHYNRSHSLENLLFKFKEQNILFHEIIVSDDGSKPQHLNKIKELQTRFNFRLVTTPQNKGLGNNINKGQAQVTSPYTLYVQEDFLPKATFAQHFRDALNFMQTDAELDIVRFYAYFRYPTLTPYKKGFSKMVLSPWCFNHLKFYYYSDHPHLRRTTFPEKFGPYAEGVNGDQTEYRMCISFIQNKGKGLFFDNFTELFDQVNTSQEPSTATFRSVWKQGNHSFILLLRLVYLRYKFLKFRWDVAFLKLPSFR</sequence>
<dbReference type="AlphaFoldDB" id="A0A2T2YMB9"/>
<dbReference type="EMBL" id="PYFT01000001">
    <property type="protein sequence ID" value="PSR56656.1"/>
    <property type="molecule type" value="Genomic_DNA"/>
</dbReference>
<dbReference type="OrthoDB" id="744361at2"/>
<dbReference type="InterPro" id="IPR001173">
    <property type="entry name" value="Glyco_trans_2-like"/>
</dbReference>
<dbReference type="InterPro" id="IPR029044">
    <property type="entry name" value="Nucleotide-diphossugar_trans"/>
</dbReference>
<gene>
    <name evidence="2" type="ORF">AHMF7605_25755</name>
</gene>
<reference evidence="2 3" key="1">
    <citation type="submission" date="2018-03" db="EMBL/GenBank/DDBJ databases">
        <title>Adhaeribacter sp. HMF7605 Genome sequencing and assembly.</title>
        <authorList>
            <person name="Kang H."/>
            <person name="Kang J."/>
            <person name="Cha I."/>
            <person name="Kim H."/>
            <person name="Joh K."/>
        </authorList>
    </citation>
    <scope>NUCLEOTIDE SEQUENCE [LARGE SCALE GENOMIC DNA]</scope>
    <source>
        <strain evidence="2 3">HMF7605</strain>
    </source>
</reference>
<evidence type="ECO:0000259" key="1">
    <source>
        <dbReference type="Pfam" id="PF00535"/>
    </source>
</evidence>
<dbReference type="Gene3D" id="3.90.550.10">
    <property type="entry name" value="Spore Coat Polysaccharide Biosynthesis Protein SpsA, Chain A"/>
    <property type="match status" value="1"/>
</dbReference>
<feature type="domain" description="Glycosyltransferase 2-like" evidence="1">
    <location>
        <begin position="13"/>
        <end position="148"/>
    </location>
</feature>
<dbReference type="SUPFAM" id="SSF53448">
    <property type="entry name" value="Nucleotide-diphospho-sugar transferases"/>
    <property type="match status" value="1"/>
</dbReference>
<organism evidence="2 3">
    <name type="scientific">Adhaeribacter arboris</name>
    <dbReference type="NCBI Taxonomy" id="2072846"/>
    <lineage>
        <taxon>Bacteria</taxon>
        <taxon>Pseudomonadati</taxon>
        <taxon>Bacteroidota</taxon>
        <taxon>Cytophagia</taxon>
        <taxon>Cytophagales</taxon>
        <taxon>Hymenobacteraceae</taxon>
        <taxon>Adhaeribacter</taxon>
    </lineage>
</organism>
<dbReference type="GO" id="GO:0016740">
    <property type="term" value="F:transferase activity"/>
    <property type="evidence" value="ECO:0007669"/>
    <property type="project" value="UniProtKB-KW"/>
</dbReference>
<dbReference type="Pfam" id="PF00535">
    <property type="entry name" value="Glycos_transf_2"/>
    <property type="match status" value="1"/>
</dbReference>
<accession>A0A2T2YMB9</accession>
<keyword evidence="3" id="KW-1185">Reference proteome</keyword>
<name>A0A2T2YMB9_9BACT</name>
<dbReference type="Proteomes" id="UP000240357">
    <property type="component" value="Unassembled WGS sequence"/>
</dbReference>
<proteinExistence type="predicted"/>
<dbReference type="RefSeq" id="WP_106932832.1">
    <property type="nucleotide sequence ID" value="NZ_PYFT01000001.1"/>
</dbReference>
<evidence type="ECO:0000313" key="3">
    <source>
        <dbReference type="Proteomes" id="UP000240357"/>
    </source>
</evidence>